<keyword evidence="1" id="KW-1133">Transmembrane helix</keyword>
<name>A0A1F7WGH1_9BACT</name>
<evidence type="ECO:0000313" key="3">
    <source>
        <dbReference type="Proteomes" id="UP000176198"/>
    </source>
</evidence>
<accession>A0A1F7WGH1</accession>
<proteinExistence type="predicted"/>
<evidence type="ECO:0000256" key="1">
    <source>
        <dbReference type="SAM" id="Phobius"/>
    </source>
</evidence>
<dbReference type="EMBL" id="MGFJ01000035">
    <property type="protein sequence ID" value="OGM01934.1"/>
    <property type="molecule type" value="Genomic_DNA"/>
</dbReference>
<evidence type="ECO:0000313" key="2">
    <source>
        <dbReference type="EMBL" id="OGM01934.1"/>
    </source>
</evidence>
<keyword evidence="1" id="KW-0812">Transmembrane</keyword>
<dbReference type="STRING" id="1802471.A2115_03690"/>
<dbReference type="Proteomes" id="UP000176198">
    <property type="component" value="Unassembled WGS sequence"/>
</dbReference>
<sequence>MAERVSTVRKIIDIPERASIVAGTGGLLLAIFYPPALIPSLLLVGGGYASLKFTDAVWPKKKEKR</sequence>
<gene>
    <name evidence="2" type="ORF">A2115_03690</name>
</gene>
<keyword evidence="1" id="KW-0472">Membrane</keyword>
<organism evidence="2 3">
    <name type="scientific">Candidatus Woesebacteria bacterium GWA1_41_8</name>
    <dbReference type="NCBI Taxonomy" id="1802471"/>
    <lineage>
        <taxon>Bacteria</taxon>
        <taxon>Candidatus Woeseibacteriota</taxon>
    </lineage>
</organism>
<feature type="transmembrane region" description="Helical" evidence="1">
    <location>
        <begin position="20"/>
        <end position="44"/>
    </location>
</feature>
<dbReference type="AlphaFoldDB" id="A0A1F7WGH1"/>
<protein>
    <submittedName>
        <fullName evidence="2">Uncharacterized protein</fullName>
    </submittedName>
</protein>
<reference evidence="2 3" key="1">
    <citation type="journal article" date="2016" name="Nat. Commun.">
        <title>Thousands of microbial genomes shed light on interconnected biogeochemical processes in an aquifer system.</title>
        <authorList>
            <person name="Anantharaman K."/>
            <person name="Brown C.T."/>
            <person name="Hug L.A."/>
            <person name="Sharon I."/>
            <person name="Castelle C.J."/>
            <person name="Probst A.J."/>
            <person name="Thomas B.C."/>
            <person name="Singh A."/>
            <person name="Wilkins M.J."/>
            <person name="Karaoz U."/>
            <person name="Brodie E.L."/>
            <person name="Williams K.H."/>
            <person name="Hubbard S.S."/>
            <person name="Banfield J.F."/>
        </authorList>
    </citation>
    <scope>NUCLEOTIDE SEQUENCE [LARGE SCALE GENOMIC DNA]</scope>
</reference>
<comment type="caution">
    <text evidence="2">The sequence shown here is derived from an EMBL/GenBank/DDBJ whole genome shotgun (WGS) entry which is preliminary data.</text>
</comment>